<dbReference type="GO" id="GO:0016787">
    <property type="term" value="F:hydrolase activity"/>
    <property type="evidence" value="ECO:0007669"/>
    <property type="project" value="UniProtKB-KW"/>
</dbReference>
<dbReference type="Gene3D" id="1.25.40.10">
    <property type="entry name" value="Tetratricopeptide repeat domain"/>
    <property type="match status" value="1"/>
</dbReference>
<evidence type="ECO:0000313" key="5">
    <source>
        <dbReference type="EMBL" id="KAJ3552694.1"/>
    </source>
</evidence>
<dbReference type="PANTHER" id="PTHR46072">
    <property type="entry name" value="AMIDASE-RELATED-RELATED"/>
    <property type="match status" value="1"/>
</dbReference>
<keyword evidence="2" id="KW-0378">Hydrolase</keyword>
<dbReference type="SMART" id="SM00028">
    <property type="entry name" value="TPR"/>
    <property type="match status" value="2"/>
</dbReference>
<dbReference type="InterPro" id="IPR019734">
    <property type="entry name" value="TPR_rpt"/>
</dbReference>
<keyword evidence="6" id="KW-1185">Reference proteome</keyword>
<sequence length="536" mass="59674">MRKTRHYLRDSHRKKKRHSLVSESNDKKSEANALFSSAKYENAINKYEDATAICPHYLDYELAVLKSNIAACHLKLEQYKEAVQSATDALESLSRSEKAALESTKQLREEEPKKHDNDDDDEPEEEIVSAGAQKSAPAIGKETDAQQAARKRQEDILRIKAKALMRRARARSELGGWSNLSGAEEDYKTLSAMSNLTSTDEKIVRSQLRTLPARVKVAQEKEMGEMWRKLKDLGNGILKPFGLSTDNFQMVKDEKTGGYTVTTLAKRLCYVKGTARRHEILKPYQRITMNIYGHTEIGNINVINVDACFSRGESHIFEPNETPYYNITSVPIASNMAASITTAAGASWEEVAADRQRHRDDSLSSYKPSSLLDLPATDKIPLNTTSIPQSVLSPEDLEITEKNVEDLIPQLASGQWSAKTVVQAFMRRAALAQHLTNCVTEILSERALKRAAELDDHLAATGKPVGPLHGLPISVKEHIGMKGLDLNAGFVSWVGRVAEEDALILQILWNAGAVFYVRTTQPQTLMHLETSSNLYG</sequence>
<evidence type="ECO:0000259" key="4">
    <source>
        <dbReference type="Pfam" id="PF01425"/>
    </source>
</evidence>
<dbReference type="Pfam" id="PF01425">
    <property type="entry name" value="Amidase"/>
    <property type="match status" value="1"/>
</dbReference>
<dbReference type="InterPro" id="IPR011990">
    <property type="entry name" value="TPR-like_helical_dom_sf"/>
</dbReference>
<feature type="compositionally biased region" description="Acidic residues" evidence="3">
    <location>
        <begin position="118"/>
        <end position="127"/>
    </location>
</feature>
<feature type="region of interest" description="Disordered" evidence="3">
    <location>
        <begin position="94"/>
        <end position="152"/>
    </location>
</feature>
<protein>
    <recommendedName>
        <fullName evidence="4">Amidase domain-containing protein</fullName>
    </recommendedName>
</protein>
<name>A0A9W8N3I0_9PEZI</name>
<dbReference type="SUPFAM" id="SSF48452">
    <property type="entry name" value="TPR-like"/>
    <property type="match status" value="1"/>
</dbReference>
<evidence type="ECO:0000256" key="3">
    <source>
        <dbReference type="SAM" id="MobiDB-lite"/>
    </source>
</evidence>
<dbReference type="VEuPathDB" id="FungiDB:F4678DRAFT_256124"/>
<feature type="domain" description="Amidase" evidence="4">
    <location>
        <begin position="421"/>
        <end position="536"/>
    </location>
</feature>
<feature type="region of interest" description="Disordered" evidence="3">
    <location>
        <begin position="1"/>
        <end position="27"/>
    </location>
</feature>
<dbReference type="Gene3D" id="3.90.1300.10">
    <property type="entry name" value="Amidase signature (AS) domain"/>
    <property type="match status" value="1"/>
</dbReference>
<evidence type="ECO:0000256" key="1">
    <source>
        <dbReference type="ARBA" id="ARBA00009199"/>
    </source>
</evidence>
<dbReference type="VEuPathDB" id="FungiDB:F4678DRAFT_255933"/>
<dbReference type="AlphaFoldDB" id="A0A9W8N3I0"/>
<feature type="compositionally biased region" description="Basic and acidic residues" evidence="3">
    <location>
        <begin position="94"/>
        <end position="117"/>
    </location>
</feature>
<comment type="caution">
    <text evidence="5">The sequence shown here is derived from an EMBL/GenBank/DDBJ whole genome shotgun (WGS) entry which is preliminary data.</text>
</comment>
<dbReference type="SUPFAM" id="SSF75304">
    <property type="entry name" value="Amidase signature (AS) enzymes"/>
    <property type="match status" value="1"/>
</dbReference>
<evidence type="ECO:0000256" key="2">
    <source>
        <dbReference type="ARBA" id="ARBA00022801"/>
    </source>
</evidence>
<dbReference type="Proteomes" id="UP001148614">
    <property type="component" value="Unassembled WGS sequence"/>
</dbReference>
<gene>
    <name evidence="5" type="ORF">NPX13_g11054</name>
</gene>
<accession>A0A9W8N3I0</accession>
<dbReference type="InterPro" id="IPR036928">
    <property type="entry name" value="AS_sf"/>
</dbReference>
<feature type="compositionally biased region" description="Basic residues" evidence="3">
    <location>
        <begin position="1"/>
        <end position="19"/>
    </location>
</feature>
<comment type="similarity">
    <text evidence="1">Belongs to the amidase family.</text>
</comment>
<dbReference type="PANTHER" id="PTHR46072:SF4">
    <property type="entry name" value="AMIDASE C550.07-RELATED"/>
    <property type="match status" value="1"/>
</dbReference>
<proteinExistence type="inferred from homology"/>
<organism evidence="5 6">
    <name type="scientific">Xylaria arbuscula</name>
    <dbReference type="NCBI Taxonomy" id="114810"/>
    <lineage>
        <taxon>Eukaryota</taxon>
        <taxon>Fungi</taxon>
        <taxon>Dikarya</taxon>
        <taxon>Ascomycota</taxon>
        <taxon>Pezizomycotina</taxon>
        <taxon>Sordariomycetes</taxon>
        <taxon>Xylariomycetidae</taxon>
        <taxon>Xylariales</taxon>
        <taxon>Xylariaceae</taxon>
        <taxon>Xylaria</taxon>
    </lineage>
</organism>
<evidence type="ECO:0000313" key="6">
    <source>
        <dbReference type="Proteomes" id="UP001148614"/>
    </source>
</evidence>
<dbReference type="EMBL" id="JANPWZ010003431">
    <property type="protein sequence ID" value="KAJ3552694.1"/>
    <property type="molecule type" value="Genomic_DNA"/>
</dbReference>
<dbReference type="InterPro" id="IPR023631">
    <property type="entry name" value="Amidase_dom"/>
</dbReference>
<reference evidence="5" key="1">
    <citation type="submission" date="2022-07" db="EMBL/GenBank/DDBJ databases">
        <title>Genome Sequence of Xylaria arbuscula.</title>
        <authorList>
            <person name="Buettner E."/>
        </authorList>
    </citation>
    <scope>NUCLEOTIDE SEQUENCE</scope>
    <source>
        <strain evidence="5">VT107</strain>
    </source>
</reference>